<dbReference type="InterPro" id="IPR036390">
    <property type="entry name" value="WH_DNA-bd_sf"/>
</dbReference>
<dbReference type="Pfam" id="PF01978">
    <property type="entry name" value="TrmB"/>
    <property type="match status" value="1"/>
</dbReference>
<protein>
    <recommendedName>
        <fullName evidence="1">Transcription regulator TrmB N-terminal domain-containing protein</fullName>
    </recommendedName>
</protein>
<organism evidence="2 4">
    <name type="scientific">Candidatus Iainarchaeum sp</name>
    <dbReference type="NCBI Taxonomy" id="3101447"/>
    <lineage>
        <taxon>Archaea</taxon>
        <taxon>Candidatus Iainarchaeota</taxon>
        <taxon>Candidatus Iainarchaeia</taxon>
        <taxon>Candidatus Iainarchaeales</taxon>
        <taxon>Candidatus Iainarchaeaceae</taxon>
        <taxon>Candidatus Iainarchaeum</taxon>
    </lineage>
</organism>
<name>A0A7J4JGY9_9ARCH</name>
<sequence length="251" mass="29288">MDLTGLKELGWSEGEVRVYAAVLESGIGSLNKIQEKTGIERRNIYDILNKLIEKGFVSYTLEKGKKTYQCIHPGKIREEIRRRTTALRKLEEKIPEVEDLFAAHKPSIRAEVYRGNEGIKALLEEVLEYGESYWMGGNSFEDYQAVPKGLQIWWENWMKRRAQAKHLMHDLVSYGTHLKGLKPGDVEEQKKQCYKYCALPKGLYTPMVLIVFGDRVAQVLWSAQSFAFVLESEKMRDSYLKYFKYFWKAPW</sequence>
<dbReference type="InterPro" id="IPR036388">
    <property type="entry name" value="WH-like_DNA-bd_sf"/>
</dbReference>
<dbReference type="SUPFAM" id="SSF46785">
    <property type="entry name" value="Winged helix' DNA-binding domain"/>
    <property type="match status" value="1"/>
</dbReference>
<evidence type="ECO:0000313" key="4">
    <source>
        <dbReference type="Proteomes" id="UP000564964"/>
    </source>
</evidence>
<dbReference type="Proteomes" id="UP000564964">
    <property type="component" value="Unassembled WGS sequence"/>
</dbReference>
<accession>A0A7J4JGY9</accession>
<dbReference type="AlphaFoldDB" id="A0A7J4JGY9"/>
<dbReference type="InterPro" id="IPR002831">
    <property type="entry name" value="Tscrpt_reg_TrmB_N"/>
</dbReference>
<dbReference type="Gene3D" id="1.10.10.10">
    <property type="entry name" value="Winged helix-like DNA-binding domain superfamily/Winged helix DNA-binding domain"/>
    <property type="match status" value="1"/>
</dbReference>
<dbReference type="PANTHER" id="PTHR34293:SF1">
    <property type="entry name" value="HTH-TYPE TRANSCRIPTIONAL REGULATOR TRMBL2"/>
    <property type="match status" value="1"/>
</dbReference>
<dbReference type="PANTHER" id="PTHR34293">
    <property type="entry name" value="HTH-TYPE TRANSCRIPTIONAL REGULATOR TRMBL2"/>
    <property type="match status" value="1"/>
</dbReference>
<reference evidence="3" key="3">
    <citation type="submission" date="2021-05" db="EMBL/GenBank/DDBJ databases">
        <title>Protein family content uncovers lineage relationships and bacterial pathway maintenance mechanisms in DPANN archaea.</title>
        <authorList>
            <person name="Castelle C.J."/>
            <person name="Meheust R."/>
            <person name="Jaffe A.L."/>
            <person name="Seitz K."/>
            <person name="Gong X."/>
            <person name="Baker B.J."/>
            <person name="Banfield J.F."/>
        </authorList>
    </citation>
    <scope>NUCLEOTIDE SEQUENCE</scope>
    <source>
        <strain evidence="3">RIFCSPLOWO2_01_FULL_58_19</strain>
    </source>
</reference>
<evidence type="ECO:0000259" key="1">
    <source>
        <dbReference type="Pfam" id="PF01978"/>
    </source>
</evidence>
<proteinExistence type="predicted"/>
<feature type="domain" description="Transcription regulator TrmB N-terminal" evidence="1">
    <location>
        <begin position="6"/>
        <end position="73"/>
    </location>
</feature>
<dbReference type="EMBL" id="DUGH01000154">
    <property type="protein sequence ID" value="HIH17011.1"/>
    <property type="molecule type" value="Genomic_DNA"/>
</dbReference>
<dbReference type="EMBL" id="JAGVWE010000002">
    <property type="protein sequence ID" value="MBS3062457.1"/>
    <property type="molecule type" value="Genomic_DNA"/>
</dbReference>
<evidence type="ECO:0000313" key="3">
    <source>
        <dbReference type="EMBL" id="MBS3062457.1"/>
    </source>
</evidence>
<comment type="caution">
    <text evidence="2">The sequence shown here is derived from an EMBL/GenBank/DDBJ whole genome shotgun (WGS) entry which is preliminary data.</text>
</comment>
<dbReference type="Proteomes" id="UP000678237">
    <property type="component" value="Unassembled WGS sequence"/>
</dbReference>
<reference evidence="4" key="1">
    <citation type="journal article" date="2020" name="bioRxiv">
        <title>A rank-normalized archaeal taxonomy based on genome phylogeny resolves widespread incomplete and uneven classifications.</title>
        <authorList>
            <person name="Rinke C."/>
            <person name="Chuvochina M."/>
            <person name="Mussig A.J."/>
            <person name="Chaumeil P.-A."/>
            <person name="Waite D.W."/>
            <person name="Whitman W.B."/>
            <person name="Parks D.H."/>
            <person name="Hugenholtz P."/>
        </authorList>
    </citation>
    <scope>NUCLEOTIDE SEQUENCE [LARGE SCALE GENOMIC DNA]</scope>
</reference>
<evidence type="ECO:0000313" key="2">
    <source>
        <dbReference type="EMBL" id="HIH17011.1"/>
    </source>
</evidence>
<gene>
    <name evidence="2" type="ORF">HA252_06415</name>
    <name evidence="3" type="ORF">J4203_01165</name>
</gene>
<dbReference type="InterPro" id="IPR051797">
    <property type="entry name" value="TrmB-like"/>
</dbReference>
<reference evidence="3" key="2">
    <citation type="submission" date="2021-03" db="EMBL/GenBank/DDBJ databases">
        <authorList>
            <person name="Jaffe A."/>
        </authorList>
    </citation>
    <scope>NUCLEOTIDE SEQUENCE</scope>
    <source>
        <strain evidence="3">RIFCSPLOWO2_01_FULL_58_19</strain>
    </source>
</reference>